<proteinExistence type="predicted"/>
<dbReference type="KEGG" id="mxa:MXAN_0132"/>
<organism evidence="1 2">
    <name type="scientific">Myxococcus xanthus (strain DK1622)</name>
    <dbReference type="NCBI Taxonomy" id="246197"/>
    <lineage>
        <taxon>Bacteria</taxon>
        <taxon>Pseudomonadati</taxon>
        <taxon>Myxococcota</taxon>
        <taxon>Myxococcia</taxon>
        <taxon>Myxococcales</taxon>
        <taxon>Cystobacterineae</taxon>
        <taxon>Myxococcaceae</taxon>
        <taxon>Myxococcus</taxon>
    </lineage>
</organism>
<dbReference type="AlphaFoldDB" id="Q1DG07"/>
<name>Q1DG07_MYXXD</name>
<dbReference type="Proteomes" id="UP000002402">
    <property type="component" value="Chromosome"/>
</dbReference>
<reference evidence="1 2" key="1">
    <citation type="journal article" date="2006" name="Proc. Natl. Acad. Sci. U.S.A.">
        <title>Evolution of sensory complexity recorded in a myxobacterial genome.</title>
        <authorList>
            <person name="Goldman B.S."/>
            <person name="Nierman W.C."/>
            <person name="Kaiser D."/>
            <person name="Slater S.C."/>
            <person name="Durkin A.S."/>
            <person name="Eisen J.A."/>
            <person name="Ronning C.M."/>
            <person name="Barbazuk W.B."/>
            <person name="Blanchard M."/>
            <person name="Field C."/>
            <person name="Halling C."/>
            <person name="Hinkle G."/>
            <person name="Iartchuk O."/>
            <person name="Kim H.S."/>
            <person name="Mackenzie C."/>
            <person name="Madupu R."/>
            <person name="Miller N."/>
            <person name="Shvartsbeyn A."/>
            <person name="Sullivan S.A."/>
            <person name="Vaudin M."/>
            <person name="Wiegand R."/>
            <person name="Kaplan H.B."/>
        </authorList>
    </citation>
    <scope>NUCLEOTIDE SEQUENCE [LARGE SCALE GENOMIC DNA]</scope>
    <source>
        <strain evidence="2">DK1622</strain>
    </source>
</reference>
<gene>
    <name evidence="1" type="ordered locus">MXAN_0132</name>
</gene>
<dbReference type="EMBL" id="CP000113">
    <property type="protein sequence ID" value="ABF90001.1"/>
    <property type="molecule type" value="Genomic_DNA"/>
</dbReference>
<sequence length="31" mass="3428">MVHDVFWLRVLAIALPPTVKAAHMATTDIPL</sequence>
<keyword evidence="2" id="KW-1185">Reference proteome</keyword>
<protein>
    <submittedName>
        <fullName evidence="1">Uncharacterized protein</fullName>
    </submittedName>
</protein>
<accession>Q1DG07</accession>
<evidence type="ECO:0000313" key="2">
    <source>
        <dbReference type="Proteomes" id="UP000002402"/>
    </source>
</evidence>
<dbReference type="HOGENOM" id="CLU_3397535_0_0_7"/>
<dbReference type="EnsemblBacteria" id="ABF90001">
    <property type="protein sequence ID" value="ABF90001"/>
    <property type="gene ID" value="MXAN_0132"/>
</dbReference>
<evidence type="ECO:0000313" key="1">
    <source>
        <dbReference type="EMBL" id="ABF90001.1"/>
    </source>
</evidence>